<proteinExistence type="predicted"/>
<name>A0A5C8Z2U5_9ACTN</name>
<dbReference type="OrthoDB" id="9807521at2"/>
<organism evidence="1 2">
    <name type="scientific">Quadrisphaera setariae</name>
    <dbReference type="NCBI Taxonomy" id="2593304"/>
    <lineage>
        <taxon>Bacteria</taxon>
        <taxon>Bacillati</taxon>
        <taxon>Actinomycetota</taxon>
        <taxon>Actinomycetes</taxon>
        <taxon>Kineosporiales</taxon>
        <taxon>Kineosporiaceae</taxon>
        <taxon>Quadrisphaera</taxon>
    </lineage>
</organism>
<reference evidence="1 2" key="1">
    <citation type="submission" date="2019-07" db="EMBL/GenBank/DDBJ databases">
        <title>Quadrisphaera sp. strain DD2A genome sequencing and assembly.</title>
        <authorList>
            <person name="Kim I."/>
        </authorList>
    </citation>
    <scope>NUCLEOTIDE SEQUENCE [LARGE SCALE GENOMIC DNA]</scope>
    <source>
        <strain evidence="1 2">DD2A</strain>
    </source>
</reference>
<dbReference type="AlphaFoldDB" id="A0A5C8Z2U5"/>
<sequence length="235" mass="25287">MPLADDLSRAVAAILAKPFSQRVGRVVPTTHDVGFGEAVKVKATFLYADLKDSSGLVKACQAATVGKVLRVYLDAAARLVKRNGGEIRSFDGDRIMAIYIGPGAANRSVQTALQLKWACENLLQPQLEKRFVAIPKAKWKVQPATGIATGEALMVRGGVRRHSDLVSVGLAPNLAAKLSDIRSPAAHLKIDGPTHYLLTPPLSGERSAIRWTRPRPMAMAGVQHPYYATTAMQAL</sequence>
<evidence type="ECO:0000313" key="1">
    <source>
        <dbReference type="EMBL" id="TXR51568.1"/>
    </source>
</evidence>
<dbReference type="SUPFAM" id="SSF55073">
    <property type="entry name" value="Nucleotide cyclase"/>
    <property type="match status" value="1"/>
</dbReference>
<dbReference type="Proteomes" id="UP000321234">
    <property type="component" value="Unassembled WGS sequence"/>
</dbReference>
<gene>
    <name evidence="1" type="ORF">FMM08_22210</name>
</gene>
<dbReference type="EMBL" id="VKAC01000021">
    <property type="protein sequence ID" value="TXR51568.1"/>
    <property type="molecule type" value="Genomic_DNA"/>
</dbReference>
<evidence type="ECO:0000313" key="2">
    <source>
        <dbReference type="Proteomes" id="UP000321234"/>
    </source>
</evidence>
<protein>
    <submittedName>
        <fullName evidence="1">Uncharacterized protein</fullName>
    </submittedName>
</protein>
<dbReference type="InterPro" id="IPR029787">
    <property type="entry name" value="Nucleotide_cyclase"/>
</dbReference>
<dbReference type="RefSeq" id="WP_147928542.1">
    <property type="nucleotide sequence ID" value="NZ_VKAC01000021.1"/>
</dbReference>
<accession>A0A5C8Z2U5</accession>
<comment type="caution">
    <text evidence="1">The sequence shown here is derived from an EMBL/GenBank/DDBJ whole genome shotgun (WGS) entry which is preliminary data.</text>
</comment>
<dbReference type="Gene3D" id="3.30.70.1230">
    <property type="entry name" value="Nucleotide cyclase"/>
    <property type="match status" value="1"/>
</dbReference>
<keyword evidence="2" id="KW-1185">Reference proteome</keyword>